<keyword evidence="1" id="KW-0677">Repeat</keyword>
<organism evidence="2 3">
    <name type="scientific">Polarella glacialis</name>
    <name type="common">Dinoflagellate</name>
    <dbReference type="NCBI Taxonomy" id="89957"/>
    <lineage>
        <taxon>Eukaryota</taxon>
        <taxon>Sar</taxon>
        <taxon>Alveolata</taxon>
        <taxon>Dinophyceae</taxon>
        <taxon>Suessiales</taxon>
        <taxon>Suessiaceae</taxon>
        <taxon>Polarella</taxon>
    </lineage>
</organism>
<evidence type="ECO:0000313" key="3">
    <source>
        <dbReference type="Proteomes" id="UP000654075"/>
    </source>
</evidence>
<dbReference type="Proteomes" id="UP000654075">
    <property type="component" value="Unassembled WGS sequence"/>
</dbReference>
<dbReference type="OrthoDB" id="440666at2759"/>
<evidence type="ECO:0000256" key="1">
    <source>
        <dbReference type="ARBA" id="ARBA00022737"/>
    </source>
</evidence>
<keyword evidence="3" id="KW-1185">Reference proteome</keyword>
<comment type="caution">
    <text evidence="2">The sequence shown here is derived from an EMBL/GenBank/DDBJ whole genome shotgun (WGS) entry which is preliminary data.</text>
</comment>
<reference evidence="2" key="1">
    <citation type="submission" date="2021-02" db="EMBL/GenBank/DDBJ databases">
        <authorList>
            <person name="Dougan E. K."/>
            <person name="Rhodes N."/>
            <person name="Thang M."/>
            <person name="Chan C."/>
        </authorList>
    </citation>
    <scope>NUCLEOTIDE SEQUENCE</scope>
</reference>
<feature type="non-terminal residue" evidence="2">
    <location>
        <position position="276"/>
    </location>
</feature>
<dbReference type="InterPro" id="IPR002885">
    <property type="entry name" value="PPR_rpt"/>
</dbReference>
<name>A0A813G4S0_POLGL</name>
<dbReference type="PANTHER" id="PTHR47447:SF17">
    <property type="entry name" value="OS12G0638900 PROTEIN"/>
    <property type="match status" value="1"/>
</dbReference>
<dbReference type="EMBL" id="CAJNNV010027245">
    <property type="protein sequence ID" value="CAE8619871.1"/>
    <property type="molecule type" value="Genomic_DNA"/>
</dbReference>
<dbReference type="InterPro" id="IPR011990">
    <property type="entry name" value="TPR-like_helical_dom_sf"/>
</dbReference>
<dbReference type="PANTHER" id="PTHR47447">
    <property type="entry name" value="OS03G0856100 PROTEIN"/>
    <property type="match status" value="1"/>
</dbReference>
<evidence type="ECO:0000313" key="2">
    <source>
        <dbReference type="EMBL" id="CAE8619871.1"/>
    </source>
</evidence>
<evidence type="ECO:0008006" key="4">
    <source>
        <dbReference type="Google" id="ProtNLM"/>
    </source>
</evidence>
<gene>
    <name evidence="2" type="ORF">PGLA1383_LOCUS37450</name>
</gene>
<feature type="non-terminal residue" evidence="2">
    <location>
        <position position="1"/>
    </location>
</feature>
<dbReference type="NCBIfam" id="TIGR00756">
    <property type="entry name" value="PPR"/>
    <property type="match status" value="1"/>
</dbReference>
<sequence length="276" mass="28708">ARRLSNLASSGQTATALALLSSLWRERLPAAILLHSSNVLASGFEKTGQWQAVLQVLGCQASRQTAGAGGGAADVVSYGTAIHACGRGRCWELALGLLLGMHRSSIQRNTAALNAGIAACTAAKGQWRAALQLVCAAAEMGLACDSVTATVALRACRGFGERSWKLALCLLTSLATTSVQLDTIAWNAALGVCERRQWPAALAVQSGMVMRGLTLSGVTFTVAMSACSHGGQWQQAQRLLFSLGSFGLEGNSANWNAAIAARAKDTQWSASLCMLG</sequence>
<proteinExistence type="predicted"/>
<protein>
    <recommendedName>
        <fullName evidence="4">Pentatricopeptide repeat-containing protein, chloroplastic</fullName>
    </recommendedName>
</protein>
<dbReference type="AlphaFoldDB" id="A0A813G4S0"/>
<dbReference type="Gene3D" id="1.25.40.10">
    <property type="entry name" value="Tetratricopeptide repeat domain"/>
    <property type="match status" value="2"/>
</dbReference>
<dbReference type="Pfam" id="PF01535">
    <property type="entry name" value="PPR"/>
    <property type="match status" value="2"/>
</dbReference>
<accession>A0A813G4S0</accession>